<dbReference type="RefSeq" id="WP_150399804.1">
    <property type="nucleotide sequence ID" value="NZ_VXLC01000001.1"/>
</dbReference>
<accession>A0A5N0ELX1</accession>
<organism evidence="1 2">
    <name type="scientific">Nocardia colli</name>
    <dbReference type="NCBI Taxonomy" id="2545717"/>
    <lineage>
        <taxon>Bacteria</taxon>
        <taxon>Bacillati</taxon>
        <taxon>Actinomycetota</taxon>
        <taxon>Actinomycetes</taxon>
        <taxon>Mycobacteriales</taxon>
        <taxon>Nocardiaceae</taxon>
        <taxon>Nocardia</taxon>
    </lineage>
</organism>
<evidence type="ECO:0000313" key="2">
    <source>
        <dbReference type="Proteomes" id="UP000323876"/>
    </source>
</evidence>
<dbReference type="Proteomes" id="UP000323876">
    <property type="component" value="Unassembled WGS sequence"/>
</dbReference>
<keyword evidence="2" id="KW-1185">Reference proteome</keyword>
<evidence type="ECO:0000313" key="1">
    <source>
        <dbReference type="EMBL" id="KAA8889886.1"/>
    </source>
</evidence>
<reference evidence="1 2" key="1">
    <citation type="submission" date="2019-09" db="EMBL/GenBank/DDBJ databases">
        <authorList>
            <person name="Wang X."/>
        </authorList>
    </citation>
    <scope>NUCLEOTIDE SEQUENCE [LARGE SCALE GENOMIC DNA]</scope>
    <source>
        <strain evidence="1 2">CICC 11023</strain>
    </source>
</reference>
<gene>
    <name evidence="1" type="ORF">F3087_00725</name>
</gene>
<name>A0A5N0ELX1_9NOCA</name>
<dbReference type="EMBL" id="VXLC01000001">
    <property type="protein sequence ID" value="KAA8889886.1"/>
    <property type="molecule type" value="Genomic_DNA"/>
</dbReference>
<proteinExistence type="predicted"/>
<dbReference type="AlphaFoldDB" id="A0A5N0ELX1"/>
<sequence>MTTFTFFPRIRYTLTHLMRLRLWLLRAELHVRGIPHLYRGGDGVAVLDGGQWFDVYPFLRDSHHRHAWVVDHPHVLPDDEFAGLEIGRCAGFRFPITALPAMWADFTGTDAEDLS</sequence>
<comment type="caution">
    <text evidence="1">The sequence shown here is derived from an EMBL/GenBank/DDBJ whole genome shotgun (WGS) entry which is preliminary data.</text>
</comment>
<protein>
    <submittedName>
        <fullName evidence="1">Uncharacterized protein</fullName>
    </submittedName>
</protein>